<dbReference type="PROSITE" id="PS50088">
    <property type="entry name" value="ANK_REPEAT"/>
    <property type="match status" value="1"/>
</dbReference>
<dbReference type="Pfam" id="PF12796">
    <property type="entry name" value="Ank_2"/>
    <property type="match status" value="1"/>
</dbReference>
<feature type="non-terminal residue" evidence="4">
    <location>
        <position position="1"/>
    </location>
</feature>
<dbReference type="PROSITE" id="PS50297">
    <property type="entry name" value="ANK_REP_REGION"/>
    <property type="match status" value="1"/>
</dbReference>
<dbReference type="PANTHER" id="PTHR24198:SF165">
    <property type="entry name" value="ANKYRIN REPEAT-CONTAINING PROTEIN-RELATED"/>
    <property type="match status" value="1"/>
</dbReference>
<evidence type="ECO:0000256" key="1">
    <source>
        <dbReference type="ARBA" id="ARBA00022737"/>
    </source>
</evidence>
<protein>
    <submittedName>
        <fullName evidence="4">Uncharacterized protein</fullName>
    </submittedName>
</protein>
<keyword evidence="5" id="KW-1185">Reference proteome</keyword>
<evidence type="ECO:0000256" key="2">
    <source>
        <dbReference type="ARBA" id="ARBA00023043"/>
    </source>
</evidence>
<dbReference type="InterPro" id="IPR002110">
    <property type="entry name" value="Ankyrin_rpt"/>
</dbReference>
<keyword evidence="2 3" id="KW-0040">ANK repeat</keyword>
<dbReference type="AlphaFoldDB" id="A0A2J6RJJ9"/>
<reference evidence="4 5" key="1">
    <citation type="submission" date="2016-04" db="EMBL/GenBank/DDBJ databases">
        <title>A degradative enzymes factory behind the ericoid mycorrhizal symbiosis.</title>
        <authorList>
            <consortium name="DOE Joint Genome Institute"/>
            <person name="Martino E."/>
            <person name="Morin E."/>
            <person name="Grelet G."/>
            <person name="Kuo A."/>
            <person name="Kohler A."/>
            <person name="Daghino S."/>
            <person name="Barry K."/>
            <person name="Choi C."/>
            <person name="Cichocki N."/>
            <person name="Clum A."/>
            <person name="Copeland A."/>
            <person name="Hainaut M."/>
            <person name="Haridas S."/>
            <person name="Labutti K."/>
            <person name="Lindquist E."/>
            <person name="Lipzen A."/>
            <person name="Khouja H.-R."/>
            <person name="Murat C."/>
            <person name="Ohm R."/>
            <person name="Olson A."/>
            <person name="Spatafora J."/>
            <person name="Veneault-Fourrey C."/>
            <person name="Henrissat B."/>
            <person name="Grigoriev I."/>
            <person name="Martin F."/>
            <person name="Perotto S."/>
        </authorList>
    </citation>
    <scope>NUCLEOTIDE SEQUENCE [LARGE SCALE GENOMIC DNA]</scope>
    <source>
        <strain evidence="4 5">F</strain>
    </source>
</reference>
<accession>A0A2J6RJJ9</accession>
<dbReference type="Proteomes" id="UP000235786">
    <property type="component" value="Unassembled WGS sequence"/>
</dbReference>
<feature type="non-terminal residue" evidence="4">
    <location>
        <position position="72"/>
    </location>
</feature>
<dbReference type="STRING" id="1149755.A0A2J6RJJ9"/>
<feature type="repeat" description="ANK" evidence="3">
    <location>
        <begin position="15"/>
        <end position="47"/>
    </location>
</feature>
<dbReference type="InterPro" id="IPR036770">
    <property type="entry name" value="Ankyrin_rpt-contain_sf"/>
</dbReference>
<name>A0A2J6RJJ9_HYAVF</name>
<sequence length="72" mass="7377">ALLESGAAVNVQGGEKGNALQAAAGRDQERIVQLLLDHGADVNMGGTYGNALQVVSYLGHISIAKLLIDYGA</sequence>
<proteinExistence type="predicted"/>
<dbReference type="PANTHER" id="PTHR24198">
    <property type="entry name" value="ANKYRIN REPEAT AND PROTEIN KINASE DOMAIN-CONTAINING PROTEIN"/>
    <property type="match status" value="1"/>
</dbReference>
<dbReference type="OrthoDB" id="5428966at2759"/>
<gene>
    <name evidence="4" type="ORF">L207DRAFT_385876</name>
</gene>
<keyword evidence="1" id="KW-0677">Repeat</keyword>
<evidence type="ECO:0000313" key="4">
    <source>
        <dbReference type="EMBL" id="PMD38692.1"/>
    </source>
</evidence>
<evidence type="ECO:0000313" key="5">
    <source>
        <dbReference type="Proteomes" id="UP000235786"/>
    </source>
</evidence>
<evidence type="ECO:0000256" key="3">
    <source>
        <dbReference type="PROSITE-ProRule" id="PRU00023"/>
    </source>
</evidence>
<dbReference type="Gene3D" id="1.25.40.20">
    <property type="entry name" value="Ankyrin repeat-containing domain"/>
    <property type="match status" value="1"/>
</dbReference>
<dbReference type="SUPFAM" id="SSF48403">
    <property type="entry name" value="Ankyrin repeat"/>
    <property type="match status" value="1"/>
</dbReference>
<dbReference type="EMBL" id="KZ613947">
    <property type="protein sequence ID" value="PMD38692.1"/>
    <property type="molecule type" value="Genomic_DNA"/>
</dbReference>
<organism evidence="4 5">
    <name type="scientific">Hyaloscypha variabilis (strain UAMH 11265 / GT02V1 / F)</name>
    <name type="common">Meliniomyces variabilis</name>
    <dbReference type="NCBI Taxonomy" id="1149755"/>
    <lineage>
        <taxon>Eukaryota</taxon>
        <taxon>Fungi</taxon>
        <taxon>Dikarya</taxon>
        <taxon>Ascomycota</taxon>
        <taxon>Pezizomycotina</taxon>
        <taxon>Leotiomycetes</taxon>
        <taxon>Helotiales</taxon>
        <taxon>Hyaloscyphaceae</taxon>
        <taxon>Hyaloscypha</taxon>
        <taxon>Hyaloscypha variabilis</taxon>
    </lineage>
</organism>